<sequence length="369" mass="40829">MHVLHVAARPDTLPCREGEYAQIMRAVDELLEEGSGGCVFVSGVPGTGKTATVHAVVRELKRMAEEDEGNPFTYVEINGLRIPEPSAAYGLLWEAVSGHNVAKDGHLKISAKEALKQLTKYFGSSERAGPGGHACVVLMDELDQLLTTKQDVVYNFFNWPTLVGSKLVVIAVANTMDLPDRVMTGRVRSRLGMTRINFGSYSREQLYEIVRSRLEAAKAGMPKNAQVAIEPDAITFVAMRISNITGDARRVLDILRRTVETVYPLKRTAKMADVRLVAQEMQNSPTAGYLRELSFHERVMLAAIMLCVRKEGVEEVPWGKVKRQHHILNNLFSESPRIVMPTPSELLMVLDSLSASRAVLCEEGVESAR</sequence>
<keyword evidence="2" id="KW-1185">Reference proteome</keyword>
<organism evidence="1 2">
    <name type="scientific">Phlebia brevispora</name>
    <dbReference type="NCBI Taxonomy" id="194682"/>
    <lineage>
        <taxon>Eukaryota</taxon>
        <taxon>Fungi</taxon>
        <taxon>Dikarya</taxon>
        <taxon>Basidiomycota</taxon>
        <taxon>Agaricomycotina</taxon>
        <taxon>Agaricomycetes</taxon>
        <taxon>Polyporales</taxon>
        <taxon>Meruliaceae</taxon>
        <taxon>Phlebia</taxon>
    </lineage>
</organism>
<gene>
    <name evidence="1" type="ORF">NM688_g6247</name>
</gene>
<accession>A0ACC1SI70</accession>
<evidence type="ECO:0000313" key="1">
    <source>
        <dbReference type="EMBL" id="KAJ3540289.1"/>
    </source>
</evidence>
<comment type="caution">
    <text evidence="1">The sequence shown here is derived from an EMBL/GenBank/DDBJ whole genome shotgun (WGS) entry which is preliminary data.</text>
</comment>
<dbReference type="Proteomes" id="UP001148662">
    <property type="component" value="Unassembled WGS sequence"/>
</dbReference>
<reference evidence="1" key="1">
    <citation type="submission" date="2022-07" db="EMBL/GenBank/DDBJ databases">
        <title>Genome Sequence of Phlebia brevispora.</title>
        <authorList>
            <person name="Buettner E."/>
        </authorList>
    </citation>
    <scope>NUCLEOTIDE SEQUENCE</scope>
    <source>
        <strain evidence="1">MPL23</strain>
    </source>
</reference>
<evidence type="ECO:0000313" key="2">
    <source>
        <dbReference type="Proteomes" id="UP001148662"/>
    </source>
</evidence>
<dbReference type="EMBL" id="JANHOG010001258">
    <property type="protein sequence ID" value="KAJ3540289.1"/>
    <property type="molecule type" value="Genomic_DNA"/>
</dbReference>
<protein>
    <submittedName>
        <fullName evidence="1">Uncharacterized protein</fullName>
    </submittedName>
</protein>
<proteinExistence type="predicted"/>
<name>A0ACC1SI70_9APHY</name>